<gene>
    <name evidence="2" type="ORF">GCM10009839_43580</name>
</gene>
<dbReference type="InterPro" id="IPR001584">
    <property type="entry name" value="Integrase_cat-core"/>
</dbReference>
<dbReference type="EMBL" id="BAAAQN010000025">
    <property type="protein sequence ID" value="GAA2037580.1"/>
    <property type="molecule type" value="Genomic_DNA"/>
</dbReference>
<accession>A0ABN2UJJ1</accession>
<reference evidence="2 3" key="1">
    <citation type="journal article" date="2019" name="Int. J. Syst. Evol. Microbiol.">
        <title>The Global Catalogue of Microorganisms (GCM) 10K type strain sequencing project: providing services to taxonomists for standard genome sequencing and annotation.</title>
        <authorList>
            <consortium name="The Broad Institute Genomics Platform"/>
            <consortium name="The Broad Institute Genome Sequencing Center for Infectious Disease"/>
            <person name="Wu L."/>
            <person name="Ma J."/>
        </authorList>
    </citation>
    <scope>NUCLEOTIDE SEQUENCE [LARGE SCALE GENOMIC DNA]</scope>
    <source>
        <strain evidence="2 3">JCM 16014</strain>
    </source>
</reference>
<dbReference type="Pfam" id="PF13683">
    <property type="entry name" value="rve_3"/>
    <property type="match status" value="1"/>
</dbReference>
<evidence type="ECO:0000259" key="1">
    <source>
        <dbReference type="Pfam" id="PF13683"/>
    </source>
</evidence>
<dbReference type="Proteomes" id="UP001500751">
    <property type="component" value="Unassembled WGS sequence"/>
</dbReference>
<protein>
    <recommendedName>
        <fullName evidence="1">Integrase catalytic domain-containing protein</fullName>
    </recommendedName>
</protein>
<name>A0ABN2UJJ1_9ACTN</name>
<sequence>MLTTRTECTDRMLVFGERHLRAVLNRYVQHYNTGRPHRSLGLRAPADDPNVIPFPAQRIRREPVLGGLTNEYHRAS</sequence>
<keyword evidence="3" id="KW-1185">Reference proteome</keyword>
<evidence type="ECO:0000313" key="2">
    <source>
        <dbReference type="EMBL" id="GAA2037580.1"/>
    </source>
</evidence>
<evidence type="ECO:0000313" key="3">
    <source>
        <dbReference type="Proteomes" id="UP001500751"/>
    </source>
</evidence>
<comment type="caution">
    <text evidence="2">The sequence shown here is derived from an EMBL/GenBank/DDBJ whole genome shotgun (WGS) entry which is preliminary data.</text>
</comment>
<proteinExistence type="predicted"/>
<organism evidence="2 3">
    <name type="scientific">Catenulispora yoronensis</name>
    <dbReference type="NCBI Taxonomy" id="450799"/>
    <lineage>
        <taxon>Bacteria</taxon>
        <taxon>Bacillati</taxon>
        <taxon>Actinomycetota</taxon>
        <taxon>Actinomycetes</taxon>
        <taxon>Catenulisporales</taxon>
        <taxon>Catenulisporaceae</taxon>
        <taxon>Catenulispora</taxon>
    </lineage>
</organism>
<feature type="domain" description="Integrase catalytic" evidence="1">
    <location>
        <begin position="3"/>
        <end position="45"/>
    </location>
</feature>